<evidence type="ECO:0000313" key="3">
    <source>
        <dbReference type="Proteomes" id="UP000284219"/>
    </source>
</evidence>
<reference evidence="2 3" key="1">
    <citation type="submission" date="2016-08" db="EMBL/GenBank/DDBJ databases">
        <title>Novel Firmicute Genomes.</title>
        <authorList>
            <person name="Poppleton D.I."/>
            <person name="Gribaldo S."/>
        </authorList>
    </citation>
    <scope>NUCLEOTIDE SEQUENCE [LARGE SCALE GENOMIC DNA]</scope>
    <source>
        <strain evidence="2 3">RAOx-1</strain>
    </source>
</reference>
<proteinExistence type="predicted"/>
<gene>
    <name evidence="2" type="ORF">BEP19_12215</name>
</gene>
<dbReference type="OrthoDB" id="9810153at2"/>
<evidence type="ECO:0008006" key="4">
    <source>
        <dbReference type="Google" id="ProtNLM"/>
    </source>
</evidence>
<feature type="signal peptide" evidence="1">
    <location>
        <begin position="1"/>
        <end position="23"/>
    </location>
</feature>
<accession>A0A419SGT0</accession>
<dbReference type="RefSeq" id="WP_120190479.1">
    <property type="nucleotide sequence ID" value="NZ_MCHY01000009.1"/>
</dbReference>
<dbReference type="InterPro" id="IPR009343">
    <property type="entry name" value="DUF1002"/>
</dbReference>
<keyword evidence="1" id="KW-0732">Signal</keyword>
<dbReference type="AlphaFoldDB" id="A0A419SGT0"/>
<feature type="chain" id="PRO_5019055448" description="DUF1002 domain-containing protein" evidence="1">
    <location>
        <begin position="24"/>
        <end position="288"/>
    </location>
</feature>
<evidence type="ECO:0000313" key="2">
    <source>
        <dbReference type="EMBL" id="RKD22989.1"/>
    </source>
</evidence>
<dbReference type="EMBL" id="MCHY01000009">
    <property type="protein sequence ID" value="RKD22989.1"/>
    <property type="molecule type" value="Genomic_DNA"/>
</dbReference>
<dbReference type="Pfam" id="PF06207">
    <property type="entry name" value="DUF1002"/>
    <property type="match status" value="1"/>
</dbReference>
<dbReference type="Proteomes" id="UP000284219">
    <property type="component" value="Unassembled WGS sequence"/>
</dbReference>
<organism evidence="2 3">
    <name type="scientific">Ammoniphilus oxalaticus</name>
    <dbReference type="NCBI Taxonomy" id="66863"/>
    <lineage>
        <taxon>Bacteria</taxon>
        <taxon>Bacillati</taxon>
        <taxon>Bacillota</taxon>
        <taxon>Bacilli</taxon>
        <taxon>Bacillales</taxon>
        <taxon>Paenibacillaceae</taxon>
        <taxon>Aneurinibacillus group</taxon>
        <taxon>Ammoniphilus</taxon>
    </lineage>
</organism>
<evidence type="ECO:0000256" key="1">
    <source>
        <dbReference type="SAM" id="SignalP"/>
    </source>
</evidence>
<sequence length="288" mass="31913">MKNRLLALLLSVCLLSVPLTAFADSAPGDVIITLGENLNEQQKTALLSEMGNPEEPLIVYVTNQEEHKYLGEYISKAQIGTRAISSSRIIIGEKDSELSVTTHNITWVSDDMYMNAMSTAGVKDAEVYVTAPFAVSGTAALTGILKAYETTMNIKIPEEQKQVANEEMVKTAKLSESIGDDKAVQFMNEVKQEIAKNPPKTTEDIRALIQRVAEQLGIQLTGDELNGLVSLFDKMRNLNIDWQQVGKNLEIAKGKFDEIMQQEETKNFLSAFGAFFKKLISIINGWFN</sequence>
<keyword evidence="3" id="KW-1185">Reference proteome</keyword>
<comment type="caution">
    <text evidence="2">The sequence shown here is derived from an EMBL/GenBank/DDBJ whole genome shotgun (WGS) entry which is preliminary data.</text>
</comment>
<name>A0A419SGT0_9BACL</name>
<protein>
    <recommendedName>
        <fullName evidence="4">DUF1002 domain-containing protein</fullName>
    </recommendedName>
</protein>